<dbReference type="AlphaFoldDB" id="A0A1L8G8T7"/>
<evidence type="ECO:0000256" key="2">
    <source>
        <dbReference type="ARBA" id="ARBA00022475"/>
    </source>
</evidence>
<name>A0A1L8G8T7_XENLA</name>
<dbReference type="STRING" id="8355.A0A1L8G8T7"/>
<dbReference type="SUPFAM" id="SSF53822">
    <property type="entry name" value="Periplasmic binding protein-like I"/>
    <property type="match status" value="1"/>
</dbReference>
<evidence type="ECO:0000313" key="15">
    <source>
        <dbReference type="Xenbase" id="XB-GENE-17340856"/>
    </source>
</evidence>
<keyword evidence="13" id="KW-1185">Reference proteome</keyword>
<proteinExistence type="inferred from homology"/>
<dbReference type="OrthoDB" id="5984008at2759"/>
<accession>A0A1L8G8T7</accession>
<dbReference type="InterPro" id="IPR028082">
    <property type="entry name" value="Peripla_BP_I"/>
</dbReference>
<dbReference type="Pfam" id="PF01094">
    <property type="entry name" value="ANF_receptor"/>
    <property type="match status" value="1"/>
</dbReference>
<dbReference type="OMA" id="VYITNHE"/>
<protein>
    <submittedName>
        <fullName evidence="14">G-protein coupled receptor family C group 6 member A isoform X1</fullName>
    </submittedName>
</protein>
<comment type="subcellular location">
    <subcellularLocation>
        <location evidence="1">Cell membrane</location>
        <topology evidence="1">Multi-pass membrane protein</topology>
    </subcellularLocation>
</comment>
<reference evidence="14" key="1">
    <citation type="submission" date="2025-08" db="UniProtKB">
        <authorList>
            <consortium name="RefSeq"/>
        </authorList>
    </citation>
    <scope>IDENTIFICATION</scope>
    <source>
        <strain evidence="14">J_2021</strain>
        <tissue evidence="14">Erythrocytes</tissue>
    </source>
</reference>
<dbReference type="PROSITE" id="PS00980">
    <property type="entry name" value="G_PROTEIN_RECEP_F3_2"/>
    <property type="match status" value="1"/>
</dbReference>
<sequence>MFGIVRPLSFLCYFILGSATLINNSPDDSYARLEGDIMIGGLFPIHKEIPDLGIYTKPSEFICTGFDLRGFLRSLGMVHAIERINRFSLLPGIKLGYAIYDTCGDASRGLQETIKLTGYQDSSYGILHGICNVTDRPPLVKAVVGASYSEVSIAVARLLGFQLVPQISYGSSAAILSDKRRFPSFLRTVPSDVHMTKALSKLISQFKWSYVGLISSDDDYGRSILESLAMQFDNKFVCIAFEEKLPADIGNPGVNVSIKAVIGTIKQSPAKVVILALKVPIVMELFNEVLKQNISRVWIATDNWSTSQEVAAMPDIEHVGNILGFSFENREVPGFRMYLRSLSAGPHATNVFIEEYKRLRFECTDQYKEYKRCLEASPHNCTKSQSLNFKSPLACSTGNISLASDDYLDRNIELDGTYSAYLAVTAIAKALNKMLCSNGICNPTTTFAPWQLLKELKKIQFYDNNENIFFTDDGDVNISYDLLFWYTVNGSMQFHVVGKYELINNSVHFNESLIIWNTEDKKAPGSMCSTPCIPGQYKIHSNVHCCYNCSECAEGYYTESYDMTECKKCPYDQWSYNGSASCENRTIEYFQWTNPFAVVLCCFALIGLLLVIIVGIGFLQYVATPAVKAAGGIYICVMNLSLLISFANSILFIGEPRNVSCKIRQPLFGISFTLCVSCILIKSFRIVLAFEMGNRFQHNIKITYKPALVVITLTAFQVCICTLWLLIRGPFIKNTVLIPQTLILQCDEGSTLGYGIMLGYIGFLAFLCFALAYKGRKLPDKYNESRCITFSMLIYLFVWFAFIPVYVTTNGKYLPAVEMVAILASNYGVLCCHLIPTCYIIFFKKDKNKREKYLKSIQSFSKVKSAVDFDATKITRSETQESQTYVNGKAEQFCILHGLRKRCKSV</sequence>
<keyword evidence="9" id="KW-0325">Glycoprotein</keyword>
<dbReference type="InterPro" id="IPR038550">
    <property type="entry name" value="GPCR_3_9-Cys_sf"/>
</dbReference>
<evidence type="ECO:0000313" key="14">
    <source>
        <dbReference type="RefSeq" id="XP_018118761.1"/>
    </source>
</evidence>
<evidence type="ECO:0000256" key="6">
    <source>
        <dbReference type="ARBA" id="ARBA00023040"/>
    </source>
</evidence>
<dbReference type="PaxDb" id="8355-A0A1L8G8T7"/>
<evidence type="ECO:0000256" key="8">
    <source>
        <dbReference type="ARBA" id="ARBA00023170"/>
    </source>
</evidence>
<keyword evidence="3" id="KW-0812">Transmembrane</keyword>
<dbReference type="PRINTS" id="PR00248">
    <property type="entry name" value="GPCRMGR"/>
</dbReference>
<keyword evidence="8 14" id="KW-0675">Receptor</keyword>
<dbReference type="Bgee" id="108716808">
    <property type="expression patterns" value="Expressed in zone of skin"/>
</dbReference>
<evidence type="ECO:0000259" key="12">
    <source>
        <dbReference type="PROSITE" id="PS50259"/>
    </source>
</evidence>
<dbReference type="PANTHER" id="PTHR24061:SF506">
    <property type="entry name" value="G-PROTEIN COUPLED RECEPTOR FAMILY C GROUP 6 MEMBER A-LIKE PRECURSOR"/>
    <property type="match status" value="1"/>
</dbReference>
<keyword evidence="10" id="KW-0807">Transducer</keyword>
<keyword evidence="5" id="KW-1133">Transmembrane helix</keyword>
<dbReference type="GeneID" id="108716808"/>
<dbReference type="InterPro" id="IPR011500">
    <property type="entry name" value="GPCR_3_9-Cys_dom"/>
</dbReference>
<dbReference type="PRINTS" id="PR00592">
    <property type="entry name" value="CASENSINGR"/>
</dbReference>
<evidence type="ECO:0000256" key="3">
    <source>
        <dbReference type="ARBA" id="ARBA00022692"/>
    </source>
</evidence>
<gene>
    <name evidence="14 15" type="primary">gprc6a.L</name>
</gene>
<dbReference type="AGR" id="Xenbase:XB-GENE-17340856"/>
<dbReference type="Pfam" id="PF07562">
    <property type="entry name" value="NCD3G"/>
    <property type="match status" value="1"/>
</dbReference>
<dbReference type="InterPro" id="IPR000068">
    <property type="entry name" value="GPCR_3_Ca_sens_rcpt-rel"/>
</dbReference>
<dbReference type="PANTHER" id="PTHR24061">
    <property type="entry name" value="CALCIUM-SENSING RECEPTOR-RELATED"/>
    <property type="match status" value="1"/>
</dbReference>
<evidence type="ECO:0000256" key="1">
    <source>
        <dbReference type="ARBA" id="ARBA00004651"/>
    </source>
</evidence>
<dbReference type="InterPro" id="IPR017978">
    <property type="entry name" value="GPCR_3_C"/>
</dbReference>
<evidence type="ECO:0000256" key="4">
    <source>
        <dbReference type="ARBA" id="ARBA00022729"/>
    </source>
</evidence>
<dbReference type="Proteomes" id="UP000186698">
    <property type="component" value="Chromosome 5L"/>
</dbReference>
<dbReference type="Xenbase" id="XB-GENE-17340856">
    <property type="gene designation" value="gprc6a.L"/>
</dbReference>
<organism evidence="13 14">
    <name type="scientific">Xenopus laevis</name>
    <name type="common">African clawed frog</name>
    <dbReference type="NCBI Taxonomy" id="8355"/>
    <lineage>
        <taxon>Eukaryota</taxon>
        <taxon>Metazoa</taxon>
        <taxon>Chordata</taxon>
        <taxon>Craniata</taxon>
        <taxon>Vertebrata</taxon>
        <taxon>Euteleostomi</taxon>
        <taxon>Amphibia</taxon>
        <taxon>Batrachia</taxon>
        <taxon>Anura</taxon>
        <taxon>Pipoidea</taxon>
        <taxon>Pipidae</taxon>
        <taxon>Xenopodinae</taxon>
        <taxon>Xenopus</taxon>
        <taxon>Xenopus</taxon>
    </lineage>
</organism>
<dbReference type="CDD" id="cd06361">
    <property type="entry name" value="PBP1_GPC6A-like"/>
    <property type="match status" value="1"/>
</dbReference>
<dbReference type="Gene3D" id="3.40.50.2300">
    <property type="match status" value="2"/>
</dbReference>
<dbReference type="FunFam" id="3.40.50.2300:FF:000016">
    <property type="entry name" value="Taste 1 receptor member 2"/>
    <property type="match status" value="1"/>
</dbReference>
<keyword evidence="6" id="KW-0297">G-protein coupled receptor</keyword>
<keyword evidence="2" id="KW-1003">Cell membrane</keyword>
<dbReference type="FunFam" id="2.10.50.30:FF:000004">
    <property type="entry name" value="Taste receptor type 1 member 3-like protein"/>
    <property type="match status" value="1"/>
</dbReference>
<evidence type="ECO:0000256" key="5">
    <source>
        <dbReference type="ARBA" id="ARBA00022989"/>
    </source>
</evidence>
<dbReference type="RefSeq" id="XP_018118761.1">
    <property type="nucleotide sequence ID" value="XM_018263272.2"/>
</dbReference>
<dbReference type="KEGG" id="xla:108716808"/>
<dbReference type="GO" id="GO:0050909">
    <property type="term" value="P:sensory perception of taste"/>
    <property type="evidence" value="ECO:0007669"/>
    <property type="project" value="UniProtKB-ARBA"/>
</dbReference>
<dbReference type="InterPro" id="IPR001828">
    <property type="entry name" value="ANF_lig-bd_rcpt"/>
</dbReference>
<keyword evidence="7" id="KW-0472">Membrane</keyword>
<keyword evidence="4" id="KW-0732">Signal</keyword>
<dbReference type="PROSITE" id="PS50259">
    <property type="entry name" value="G_PROTEIN_RECEP_F3_4"/>
    <property type="match status" value="1"/>
</dbReference>
<dbReference type="GO" id="GO:0005886">
    <property type="term" value="C:plasma membrane"/>
    <property type="evidence" value="ECO:0000318"/>
    <property type="project" value="GO_Central"/>
</dbReference>
<evidence type="ECO:0000256" key="7">
    <source>
        <dbReference type="ARBA" id="ARBA00023136"/>
    </source>
</evidence>
<evidence type="ECO:0000256" key="10">
    <source>
        <dbReference type="ARBA" id="ARBA00023224"/>
    </source>
</evidence>
<dbReference type="GO" id="GO:0004930">
    <property type="term" value="F:G protein-coupled receptor activity"/>
    <property type="evidence" value="ECO:0000318"/>
    <property type="project" value="GO_Central"/>
</dbReference>
<dbReference type="InterPro" id="IPR000337">
    <property type="entry name" value="GPCR_3"/>
</dbReference>
<evidence type="ECO:0000256" key="9">
    <source>
        <dbReference type="ARBA" id="ARBA00023180"/>
    </source>
</evidence>
<evidence type="ECO:0000256" key="11">
    <source>
        <dbReference type="ARBA" id="ARBA00038492"/>
    </source>
</evidence>
<dbReference type="Pfam" id="PF00003">
    <property type="entry name" value="7tm_3"/>
    <property type="match status" value="1"/>
</dbReference>
<dbReference type="CTD" id="108716808"/>
<evidence type="ECO:0000313" key="13">
    <source>
        <dbReference type="Proteomes" id="UP000186698"/>
    </source>
</evidence>
<feature type="domain" description="G-protein coupled receptors family 3 profile" evidence="12">
    <location>
        <begin position="596"/>
        <end position="857"/>
    </location>
</feature>
<comment type="similarity">
    <text evidence="11">Belongs to the G-protein coupled receptor 3 family. TAS1R subfamily.</text>
</comment>
<dbReference type="Gene3D" id="2.10.50.30">
    <property type="entry name" value="GPCR, family 3, nine cysteines domain"/>
    <property type="match status" value="1"/>
</dbReference>
<dbReference type="InterPro" id="IPR017979">
    <property type="entry name" value="GPCR_3_CS"/>
</dbReference>